<sequence length="51" mass="5854">MPETVEAKCTNGECELDMVELHYTYDMNEETTVGDFVCPYCRSDTLEEIVV</sequence>
<organism evidence="1 2">
    <name type="scientific">Halocatena salina</name>
    <dbReference type="NCBI Taxonomy" id="2934340"/>
    <lineage>
        <taxon>Archaea</taxon>
        <taxon>Methanobacteriati</taxon>
        <taxon>Methanobacteriota</taxon>
        <taxon>Stenosarchaea group</taxon>
        <taxon>Halobacteria</taxon>
        <taxon>Halobacteriales</taxon>
        <taxon>Natronomonadaceae</taxon>
        <taxon>Halocatena</taxon>
    </lineage>
</organism>
<proteinExistence type="predicted"/>
<dbReference type="Pfam" id="PF24440">
    <property type="entry name" value="DUF7559"/>
    <property type="match status" value="1"/>
</dbReference>
<dbReference type="InterPro" id="IPR055981">
    <property type="entry name" value="DUF7559"/>
</dbReference>
<dbReference type="Proteomes" id="UP000831768">
    <property type="component" value="Chromosome"/>
</dbReference>
<name>A0A8U0A005_9EURY</name>
<protein>
    <recommendedName>
        <fullName evidence="3">Small CPxCG-related zinc finger protein</fullName>
    </recommendedName>
</protein>
<dbReference type="RefSeq" id="WP_247993114.1">
    <property type="nucleotide sequence ID" value="NZ_CP096019.1"/>
</dbReference>
<evidence type="ECO:0008006" key="3">
    <source>
        <dbReference type="Google" id="ProtNLM"/>
    </source>
</evidence>
<dbReference type="KEGG" id="haad:MW046_10800"/>
<keyword evidence="2" id="KW-1185">Reference proteome</keyword>
<dbReference type="EMBL" id="CP096019">
    <property type="protein sequence ID" value="UPM42441.1"/>
    <property type="molecule type" value="Genomic_DNA"/>
</dbReference>
<reference evidence="1" key="1">
    <citation type="submission" date="2022-04" db="EMBL/GenBank/DDBJ databases">
        <title>Halocatena sp. nov., isolated from a salt lake.</title>
        <authorList>
            <person name="Cui H.-L."/>
        </authorList>
    </citation>
    <scope>NUCLEOTIDE SEQUENCE</scope>
    <source>
        <strain evidence="1">AD-1</strain>
    </source>
</reference>
<dbReference type="GeneID" id="71928541"/>
<accession>A0A8U0A005</accession>
<gene>
    <name evidence="1" type="ORF">MW046_10800</name>
</gene>
<dbReference type="AlphaFoldDB" id="A0A8U0A005"/>
<evidence type="ECO:0000313" key="1">
    <source>
        <dbReference type="EMBL" id="UPM42441.1"/>
    </source>
</evidence>
<evidence type="ECO:0000313" key="2">
    <source>
        <dbReference type="Proteomes" id="UP000831768"/>
    </source>
</evidence>